<feature type="domain" description="Virulence-associated protein E-like" evidence="1">
    <location>
        <begin position="115"/>
        <end position="312"/>
    </location>
</feature>
<dbReference type="Pfam" id="PF05272">
    <property type="entry name" value="VapE-like_dom"/>
    <property type="match status" value="1"/>
</dbReference>
<name>E4T4T3_PALPW</name>
<dbReference type="KEGG" id="ppn:Palpr_1582"/>
<proteinExistence type="predicted"/>
<dbReference type="AlphaFoldDB" id="E4T4T3"/>
<dbReference type="InterPro" id="IPR007936">
    <property type="entry name" value="VapE-like_dom"/>
</dbReference>
<reference evidence="2 3" key="2">
    <citation type="journal article" date="2011" name="Stand. Genomic Sci.">
        <title>Complete genome sequence of Paludibacter propionicigenes type strain (WB4).</title>
        <authorList>
            <person name="Gronow S."/>
            <person name="Munk C."/>
            <person name="Lapidus A."/>
            <person name="Nolan M."/>
            <person name="Lucas S."/>
            <person name="Hammon N."/>
            <person name="Deshpande S."/>
            <person name="Cheng J.F."/>
            <person name="Tapia R."/>
            <person name="Han C."/>
            <person name="Goodwin L."/>
            <person name="Pitluck S."/>
            <person name="Liolios K."/>
            <person name="Ivanova N."/>
            <person name="Mavromatis K."/>
            <person name="Mikhailova N."/>
            <person name="Pati A."/>
            <person name="Chen A."/>
            <person name="Palaniappan K."/>
            <person name="Land M."/>
            <person name="Hauser L."/>
            <person name="Chang Y.J."/>
            <person name="Jeffries C.D."/>
            <person name="Brambilla E."/>
            <person name="Rohde M."/>
            <person name="Goker M."/>
            <person name="Detter J.C."/>
            <person name="Woyke T."/>
            <person name="Bristow J."/>
            <person name="Eisen J.A."/>
            <person name="Markowitz V."/>
            <person name="Hugenholtz P."/>
            <person name="Kyrpides N.C."/>
            <person name="Klenk H.P."/>
        </authorList>
    </citation>
    <scope>NUCLEOTIDE SEQUENCE [LARGE SCALE GENOMIC DNA]</scope>
    <source>
        <strain evidence="3">DSM 17365 / JCM 13257 / WB4</strain>
    </source>
</reference>
<dbReference type="eggNOG" id="COG5545">
    <property type="taxonomic scope" value="Bacteria"/>
</dbReference>
<protein>
    <submittedName>
        <fullName evidence="2">Virulence-associated E family protein</fullName>
    </submittedName>
</protein>
<dbReference type="RefSeq" id="WP_013445096.1">
    <property type="nucleotide sequence ID" value="NC_014734.1"/>
</dbReference>
<keyword evidence="3" id="KW-1185">Reference proteome</keyword>
<accession>E4T4T3</accession>
<dbReference type="PANTHER" id="PTHR34985">
    <property type="entry name" value="SLR0554 PROTEIN"/>
    <property type="match status" value="1"/>
</dbReference>
<gene>
    <name evidence="2" type="ordered locus">Palpr_1582</name>
</gene>
<dbReference type="EMBL" id="CP002345">
    <property type="protein sequence ID" value="ADQ79727.1"/>
    <property type="molecule type" value="Genomic_DNA"/>
</dbReference>
<dbReference type="STRING" id="694427.Palpr_1582"/>
<reference key="1">
    <citation type="submission" date="2010-11" db="EMBL/GenBank/DDBJ databases">
        <title>The complete genome of Paludibacter propionicigenes DSM 17365.</title>
        <authorList>
            <consortium name="US DOE Joint Genome Institute (JGI-PGF)"/>
            <person name="Lucas S."/>
            <person name="Copeland A."/>
            <person name="Lapidus A."/>
            <person name="Bruce D."/>
            <person name="Goodwin L."/>
            <person name="Pitluck S."/>
            <person name="Kyrpides N."/>
            <person name="Mavromatis K."/>
            <person name="Ivanova N."/>
            <person name="Munk A.C."/>
            <person name="Brettin T."/>
            <person name="Detter J.C."/>
            <person name="Han C."/>
            <person name="Tapia R."/>
            <person name="Land M."/>
            <person name="Hauser L."/>
            <person name="Markowitz V."/>
            <person name="Cheng J.-F."/>
            <person name="Hugenholtz P."/>
            <person name="Woyke T."/>
            <person name="Wu D."/>
            <person name="Gronow S."/>
            <person name="Wellnitz S."/>
            <person name="Brambilla E."/>
            <person name="Klenk H.-P."/>
            <person name="Eisen J.A."/>
        </authorList>
    </citation>
    <scope>NUCLEOTIDE SEQUENCE</scope>
    <source>
        <strain>WB4</strain>
    </source>
</reference>
<dbReference type="OrthoDB" id="9801888at2"/>
<dbReference type="Proteomes" id="UP000008718">
    <property type="component" value="Chromosome"/>
</dbReference>
<evidence type="ECO:0000259" key="1">
    <source>
        <dbReference type="Pfam" id="PF05272"/>
    </source>
</evidence>
<evidence type="ECO:0000313" key="3">
    <source>
        <dbReference type="Proteomes" id="UP000008718"/>
    </source>
</evidence>
<sequence>MANHEETKTSKYSKNESIERYLCKSYEFRFNTIKSKSEFRKKNDTGTFIPISTYHINTFRRELDRNGVNTTTDNIRTIIFSDFAQKVDPLKQYFNELVPVQNGAIKALANSVVVTNPQKWTPYLTKWLVGVAANTLDDSQCKNHLCLVLTGAQGKFKTTFLDHLCPQRLKSYLFTGKIDPQSKDTQTLIAEFLFINIDDQLKELNKKDENALKNLITTPSVKYRRPYDIYIEEYPHTASFMASVNGSEFLTDPTGSRRFLAFEVVDINIEEATKIRMDDVYAEVMFLYHSGIRYWFNDIEIQELTIHNNRHQVQTLEYEMLVKGFIVPNDSDNSVEYLTNSDILNYLQAHTAYTLSSKRLGEALLKTRFVKVSKRLNGNPAYCYGVIKVTPNPFYQ</sequence>
<evidence type="ECO:0000313" key="2">
    <source>
        <dbReference type="EMBL" id="ADQ79727.1"/>
    </source>
</evidence>
<dbReference type="PANTHER" id="PTHR34985:SF1">
    <property type="entry name" value="SLR0554 PROTEIN"/>
    <property type="match status" value="1"/>
</dbReference>
<dbReference type="HOGENOM" id="CLU_024375_2_1_10"/>
<organism evidence="2 3">
    <name type="scientific">Paludibacter propionicigenes (strain DSM 17365 / JCM 13257 / WB4)</name>
    <dbReference type="NCBI Taxonomy" id="694427"/>
    <lineage>
        <taxon>Bacteria</taxon>
        <taxon>Pseudomonadati</taxon>
        <taxon>Bacteroidota</taxon>
        <taxon>Bacteroidia</taxon>
        <taxon>Bacteroidales</taxon>
        <taxon>Paludibacteraceae</taxon>
        <taxon>Paludibacter</taxon>
    </lineage>
</organism>